<proteinExistence type="predicted"/>
<name>C8ZDX4_YEAS8</name>
<evidence type="ECO:0000313" key="1">
    <source>
        <dbReference type="EMBL" id="CAY81590.1"/>
    </source>
</evidence>
<dbReference type="HOGENOM" id="CLU_2173022_0_0_1"/>
<protein>
    <submittedName>
        <fullName evidence="1">EC1118_1L7_2377p</fullName>
    </submittedName>
</protein>
<accession>C8ZDX4</accession>
<dbReference type="AlphaFoldDB" id="C8ZDX4"/>
<gene>
    <name evidence="1" type="ORF">EC1118_1L7_2377g</name>
</gene>
<sequence length="110" mass="12648">MVKGRHSKRKGNFHIILRNASLLQRQKLDKSRSTGSLLESRRQPCVLLSFAKLLLLRIVFSPKLNYTKKKTKILELHQSFGTATILTISHLHGSRSVAAQNFILFHDYLH</sequence>
<dbReference type="EMBL" id="FN393080">
    <property type="protein sequence ID" value="CAY81590.1"/>
    <property type="molecule type" value="Genomic_DNA"/>
</dbReference>
<organism evidence="1">
    <name type="scientific">Saccharomyces cerevisiae (strain Lalvin EC1118 / Prise de mousse)</name>
    <name type="common">Baker's yeast</name>
    <dbReference type="NCBI Taxonomy" id="643680"/>
    <lineage>
        <taxon>Eukaryota</taxon>
        <taxon>Fungi</taxon>
        <taxon>Dikarya</taxon>
        <taxon>Ascomycota</taxon>
        <taxon>Saccharomycotina</taxon>
        <taxon>Saccharomycetes</taxon>
        <taxon>Saccharomycetales</taxon>
        <taxon>Saccharomycetaceae</taxon>
        <taxon>Saccharomyces</taxon>
    </lineage>
</organism>
<reference evidence="1" key="1">
    <citation type="journal article" date="2009" name="Proc. Natl. Acad. Sci. U.S.A.">
        <title>Eukaryote-to-eukaryote gene transfer events revealed by the genome sequence of the wine yeast Saccharomyces cerevisiae EC1118.</title>
        <authorList>
            <person name="Novo M."/>
            <person name="Bigey F."/>
            <person name="Beyne E."/>
            <person name="Galeote V."/>
            <person name="Gavory F."/>
            <person name="Mallet S."/>
            <person name="Cambot B."/>
            <person name="Legras J.L."/>
            <person name="Wincker P."/>
            <person name="Casaregola S."/>
            <person name="Dequin S."/>
        </authorList>
    </citation>
    <scope>NUCLEOTIDE SEQUENCE [LARGE SCALE GENOMIC DNA]</scope>
    <source>
        <strain evidence="1">Lalvin EC1118</strain>
        <strain>Lalvin EC1118 / Prise de mousse</strain>
    </source>
</reference>